<feature type="region of interest" description="Disordered" evidence="1">
    <location>
        <begin position="61"/>
        <end position="80"/>
    </location>
</feature>
<name>A0A840J0R2_9PSEU</name>
<reference evidence="3 4" key="1">
    <citation type="submission" date="2020-08" db="EMBL/GenBank/DDBJ databases">
        <title>Sequencing the genomes of 1000 actinobacteria strains.</title>
        <authorList>
            <person name="Klenk H.-P."/>
        </authorList>
    </citation>
    <scope>NUCLEOTIDE SEQUENCE [LARGE SCALE GENOMIC DNA]</scope>
    <source>
        <strain evidence="3 4">DSM 45859</strain>
    </source>
</reference>
<gene>
    <name evidence="3" type="ORF">BJY18_004710</name>
</gene>
<dbReference type="RefSeq" id="WP_184781968.1">
    <property type="nucleotide sequence ID" value="NZ_JACHMG010000001.1"/>
</dbReference>
<comment type="caution">
    <text evidence="3">The sequence shown here is derived from an EMBL/GenBank/DDBJ whole genome shotgun (WGS) entry which is preliminary data.</text>
</comment>
<protein>
    <submittedName>
        <fullName evidence="3">Uncharacterized protein</fullName>
    </submittedName>
</protein>
<sequence length="80" mass="8995">MSTFEVLSRFGTLALIRHAVTVLLFLLLHLVRIPVVLVARVIEGVMGELDRYATAQASREPRGPINQFFPHESTKEARHA</sequence>
<feature type="transmembrane region" description="Helical" evidence="2">
    <location>
        <begin position="20"/>
        <end position="42"/>
    </location>
</feature>
<keyword evidence="2" id="KW-1133">Transmembrane helix</keyword>
<evidence type="ECO:0000313" key="3">
    <source>
        <dbReference type="EMBL" id="MBB4687225.1"/>
    </source>
</evidence>
<accession>A0A840J0R2</accession>
<proteinExistence type="predicted"/>
<evidence type="ECO:0000313" key="4">
    <source>
        <dbReference type="Proteomes" id="UP000581769"/>
    </source>
</evidence>
<dbReference type="Proteomes" id="UP000581769">
    <property type="component" value="Unassembled WGS sequence"/>
</dbReference>
<organism evidence="3 4">
    <name type="scientific">Amycolatopsis jiangsuensis</name>
    <dbReference type="NCBI Taxonomy" id="1181879"/>
    <lineage>
        <taxon>Bacteria</taxon>
        <taxon>Bacillati</taxon>
        <taxon>Actinomycetota</taxon>
        <taxon>Actinomycetes</taxon>
        <taxon>Pseudonocardiales</taxon>
        <taxon>Pseudonocardiaceae</taxon>
        <taxon>Amycolatopsis</taxon>
    </lineage>
</organism>
<keyword evidence="2" id="KW-0812">Transmembrane</keyword>
<evidence type="ECO:0000256" key="1">
    <source>
        <dbReference type="SAM" id="MobiDB-lite"/>
    </source>
</evidence>
<evidence type="ECO:0000256" key="2">
    <source>
        <dbReference type="SAM" id="Phobius"/>
    </source>
</evidence>
<keyword evidence="2" id="KW-0472">Membrane</keyword>
<keyword evidence="4" id="KW-1185">Reference proteome</keyword>
<dbReference type="EMBL" id="JACHMG010000001">
    <property type="protein sequence ID" value="MBB4687225.1"/>
    <property type="molecule type" value="Genomic_DNA"/>
</dbReference>
<dbReference type="AlphaFoldDB" id="A0A840J0R2"/>